<feature type="non-terminal residue" evidence="3">
    <location>
        <position position="1"/>
    </location>
</feature>
<gene>
    <name evidence="3" type="ORF">FNZ23_20005</name>
</gene>
<evidence type="ECO:0000259" key="2">
    <source>
        <dbReference type="Pfam" id="PF16640"/>
    </source>
</evidence>
<organism evidence="3 4">
    <name type="scientific">Streptomyces benahoarensis</name>
    <dbReference type="NCBI Taxonomy" id="2595054"/>
    <lineage>
        <taxon>Bacteria</taxon>
        <taxon>Bacillati</taxon>
        <taxon>Actinomycetota</taxon>
        <taxon>Actinomycetes</taxon>
        <taxon>Kitasatosporales</taxon>
        <taxon>Streptomycetaceae</taxon>
        <taxon>Streptomyces</taxon>
    </lineage>
</organism>
<evidence type="ECO:0000313" key="3">
    <source>
        <dbReference type="EMBL" id="TSB36089.1"/>
    </source>
</evidence>
<accession>A0A553Z3W3</accession>
<dbReference type="AlphaFoldDB" id="A0A553Z3W3"/>
<keyword evidence="4" id="KW-1185">Reference proteome</keyword>
<protein>
    <submittedName>
        <fullName evidence="3">Ig-like domain repeat protein</fullName>
    </submittedName>
</protein>
<dbReference type="Gene3D" id="2.60.40.10">
    <property type="entry name" value="Immunoglobulins"/>
    <property type="match status" value="1"/>
</dbReference>
<comment type="caution">
    <text evidence="3">The sequence shown here is derived from an EMBL/GenBank/DDBJ whole genome shotgun (WGS) entry which is preliminary data.</text>
</comment>
<proteinExistence type="predicted"/>
<dbReference type="InterPro" id="IPR032109">
    <property type="entry name" value="Big_3_5"/>
</dbReference>
<feature type="region of interest" description="Disordered" evidence="1">
    <location>
        <begin position="24"/>
        <end position="43"/>
    </location>
</feature>
<dbReference type="GO" id="GO:0005975">
    <property type="term" value="P:carbohydrate metabolic process"/>
    <property type="evidence" value="ECO:0007669"/>
    <property type="project" value="UniProtKB-ARBA"/>
</dbReference>
<sequence length="43" mass="4234">SGGVASFTTSTLGIGTHSLTAVYNGSGNFNTSTSPVDTQTVTP</sequence>
<dbReference type="Proteomes" id="UP000320888">
    <property type="component" value="Unassembled WGS sequence"/>
</dbReference>
<dbReference type="EMBL" id="VKLS01000281">
    <property type="protein sequence ID" value="TSB36089.1"/>
    <property type="molecule type" value="Genomic_DNA"/>
</dbReference>
<reference evidence="3 4" key="1">
    <citation type="submission" date="2019-07" db="EMBL/GenBank/DDBJ databases">
        <title>Draft genome for Streptomyces benahoarensis MZ03-48.</title>
        <authorList>
            <person name="Gonzalez-Pimentel J.L."/>
        </authorList>
    </citation>
    <scope>NUCLEOTIDE SEQUENCE [LARGE SCALE GENOMIC DNA]</scope>
    <source>
        <strain evidence="3 4">MZ03-48</strain>
    </source>
</reference>
<evidence type="ECO:0000313" key="4">
    <source>
        <dbReference type="Proteomes" id="UP000320888"/>
    </source>
</evidence>
<name>A0A553Z3W3_9ACTN</name>
<dbReference type="Pfam" id="PF16640">
    <property type="entry name" value="Big_3_5"/>
    <property type="match status" value="1"/>
</dbReference>
<feature type="domain" description="Bacterial Ig-like" evidence="2">
    <location>
        <begin position="2"/>
        <end position="42"/>
    </location>
</feature>
<dbReference type="InterPro" id="IPR013783">
    <property type="entry name" value="Ig-like_fold"/>
</dbReference>
<evidence type="ECO:0000256" key="1">
    <source>
        <dbReference type="SAM" id="MobiDB-lite"/>
    </source>
</evidence>